<reference evidence="3" key="5">
    <citation type="submission" date="2018-04" db="UniProtKB">
        <authorList>
            <consortium name="EnsemblFungi"/>
        </authorList>
    </citation>
    <scope>IDENTIFICATION</scope>
    <source>
        <strain evidence="3">R3-111a-1</strain>
    </source>
</reference>
<organism evidence="2">
    <name type="scientific">Gaeumannomyces tritici (strain R3-111a-1)</name>
    <name type="common">Wheat and barley take-all root rot fungus</name>
    <name type="synonym">Gaeumannomyces graminis var. tritici</name>
    <dbReference type="NCBI Taxonomy" id="644352"/>
    <lineage>
        <taxon>Eukaryota</taxon>
        <taxon>Fungi</taxon>
        <taxon>Dikarya</taxon>
        <taxon>Ascomycota</taxon>
        <taxon>Pezizomycotina</taxon>
        <taxon>Sordariomycetes</taxon>
        <taxon>Sordariomycetidae</taxon>
        <taxon>Magnaporthales</taxon>
        <taxon>Magnaporthaceae</taxon>
        <taxon>Gaeumannomyces</taxon>
    </lineage>
</organism>
<feature type="compositionally biased region" description="Pro residues" evidence="1">
    <location>
        <begin position="74"/>
        <end position="86"/>
    </location>
</feature>
<dbReference type="EMBL" id="GL385399">
    <property type="protein sequence ID" value="EJT72336.1"/>
    <property type="molecule type" value="Genomic_DNA"/>
</dbReference>
<name>J3P6R0_GAET3</name>
<evidence type="ECO:0000313" key="4">
    <source>
        <dbReference type="Proteomes" id="UP000006039"/>
    </source>
</evidence>
<proteinExistence type="predicted"/>
<dbReference type="VEuPathDB" id="FungiDB:GGTG_09202"/>
<feature type="compositionally biased region" description="Pro residues" evidence="1">
    <location>
        <begin position="13"/>
        <end position="25"/>
    </location>
</feature>
<sequence>MTSNDDSVSREPSPVPSEAPAPPTQSPEEVRAEEVPDQEGQARPSGPQEAGAAQKAQDSDDLPDYESEEEEAPAPEPATPAPPPPTAEEAQWQVALSEADVFLDLMSDILLFGPAPPATGGEEENNDDDDDASGGNSSGAEESAAHGSETEVDPEADSESEREG</sequence>
<dbReference type="Proteomes" id="UP000006039">
    <property type="component" value="Unassembled WGS sequence"/>
</dbReference>
<feature type="compositionally biased region" description="Low complexity" evidence="1">
    <location>
        <begin position="133"/>
        <end position="147"/>
    </location>
</feature>
<keyword evidence="4" id="KW-1185">Reference proteome</keyword>
<reference evidence="3" key="4">
    <citation type="journal article" date="2015" name="G3 (Bethesda)">
        <title>Genome sequences of three phytopathogenic species of the Magnaporthaceae family of fungi.</title>
        <authorList>
            <person name="Okagaki L.H."/>
            <person name="Nunes C.C."/>
            <person name="Sailsbery J."/>
            <person name="Clay B."/>
            <person name="Brown D."/>
            <person name="John T."/>
            <person name="Oh Y."/>
            <person name="Young N."/>
            <person name="Fitzgerald M."/>
            <person name="Haas B.J."/>
            <person name="Zeng Q."/>
            <person name="Young S."/>
            <person name="Adiconis X."/>
            <person name="Fan L."/>
            <person name="Levin J.Z."/>
            <person name="Mitchell T.K."/>
            <person name="Okubara P.A."/>
            <person name="Farman M.L."/>
            <person name="Kohn L.M."/>
            <person name="Birren B."/>
            <person name="Ma L.-J."/>
            <person name="Dean R.A."/>
        </authorList>
    </citation>
    <scope>NUCLEOTIDE SEQUENCE</scope>
    <source>
        <strain evidence="3">R3-111a-1</strain>
    </source>
</reference>
<reference evidence="2" key="3">
    <citation type="submission" date="2010-09" db="EMBL/GenBank/DDBJ databases">
        <title>Annotation of Gaeumannomyces graminis var. tritici R3-111a-1.</title>
        <authorList>
            <consortium name="The Broad Institute Genome Sequencing Platform"/>
            <person name="Ma L.-J."/>
            <person name="Dead R."/>
            <person name="Young S.K."/>
            <person name="Zeng Q."/>
            <person name="Gargeya S."/>
            <person name="Fitzgerald M."/>
            <person name="Haas B."/>
            <person name="Abouelleil A."/>
            <person name="Alvarado L."/>
            <person name="Arachchi H.M."/>
            <person name="Berlin A."/>
            <person name="Brown A."/>
            <person name="Chapman S.B."/>
            <person name="Chen Z."/>
            <person name="Dunbar C."/>
            <person name="Freedman E."/>
            <person name="Gearin G."/>
            <person name="Gellesch M."/>
            <person name="Goldberg J."/>
            <person name="Griggs A."/>
            <person name="Gujja S."/>
            <person name="Heiman D."/>
            <person name="Howarth C."/>
            <person name="Larson L."/>
            <person name="Lui A."/>
            <person name="MacDonald P.J.P."/>
            <person name="Mehta T."/>
            <person name="Montmayeur A."/>
            <person name="Murphy C."/>
            <person name="Neiman D."/>
            <person name="Pearson M."/>
            <person name="Priest M."/>
            <person name="Roberts A."/>
            <person name="Saif S."/>
            <person name="Shea T."/>
            <person name="Shenoy N."/>
            <person name="Sisk P."/>
            <person name="Stolte C."/>
            <person name="Sykes S."/>
            <person name="Yandava C."/>
            <person name="Wortman J."/>
            <person name="Nusbaum C."/>
            <person name="Birren B."/>
        </authorList>
    </citation>
    <scope>NUCLEOTIDE SEQUENCE</scope>
    <source>
        <strain evidence="2">R3-111a-1</strain>
    </source>
</reference>
<feature type="region of interest" description="Disordered" evidence="1">
    <location>
        <begin position="1"/>
        <end position="95"/>
    </location>
</feature>
<dbReference type="AlphaFoldDB" id="J3P6R0"/>
<reference evidence="4" key="1">
    <citation type="submission" date="2010-07" db="EMBL/GenBank/DDBJ databases">
        <title>The genome sequence of Gaeumannomyces graminis var. tritici strain R3-111a-1.</title>
        <authorList>
            <consortium name="The Broad Institute Genome Sequencing Platform"/>
            <person name="Ma L.-J."/>
            <person name="Dead R."/>
            <person name="Young S."/>
            <person name="Zeng Q."/>
            <person name="Koehrsen M."/>
            <person name="Alvarado L."/>
            <person name="Berlin A."/>
            <person name="Chapman S.B."/>
            <person name="Chen Z."/>
            <person name="Freedman E."/>
            <person name="Gellesch M."/>
            <person name="Goldberg J."/>
            <person name="Griggs A."/>
            <person name="Gujja S."/>
            <person name="Heilman E.R."/>
            <person name="Heiman D."/>
            <person name="Hepburn T."/>
            <person name="Howarth C."/>
            <person name="Jen D."/>
            <person name="Larson L."/>
            <person name="Mehta T."/>
            <person name="Neiman D."/>
            <person name="Pearson M."/>
            <person name="Roberts A."/>
            <person name="Saif S."/>
            <person name="Shea T."/>
            <person name="Shenoy N."/>
            <person name="Sisk P."/>
            <person name="Stolte C."/>
            <person name="Sykes S."/>
            <person name="Walk T."/>
            <person name="White J."/>
            <person name="Yandava C."/>
            <person name="Haas B."/>
            <person name="Nusbaum C."/>
            <person name="Birren B."/>
        </authorList>
    </citation>
    <scope>NUCLEOTIDE SEQUENCE [LARGE SCALE GENOMIC DNA]</scope>
    <source>
        <strain evidence="4">R3-111a-1</strain>
    </source>
</reference>
<protein>
    <submittedName>
        <fullName evidence="2 3">Uncharacterized protein</fullName>
    </submittedName>
</protein>
<accession>J3P6R0</accession>
<dbReference type="RefSeq" id="XP_009225310.1">
    <property type="nucleotide sequence ID" value="XM_009227046.1"/>
</dbReference>
<feature type="compositionally biased region" description="Acidic residues" evidence="1">
    <location>
        <begin position="59"/>
        <end position="73"/>
    </location>
</feature>
<dbReference type="eggNOG" id="ENOG502R6TZ">
    <property type="taxonomic scope" value="Eukaryota"/>
</dbReference>
<evidence type="ECO:0000256" key="1">
    <source>
        <dbReference type="SAM" id="MobiDB-lite"/>
    </source>
</evidence>
<reference evidence="2" key="2">
    <citation type="submission" date="2010-07" db="EMBL/GenBank/DDBJ databases">
        <authorList>
            <consortium name="The Broad Institute Genome Sequencing Platform"/>
            <consortium name="Broad Institute Genome Sequencing Center for Infectious Disease"/>
            <person name="Ma L.-J."/>
            <person name="Dead R."/>
            <person name="Young S."/>
            <person name="Zeng Q."/>
            <person name="Koehrsen M."/>
            <person name="Alvarado L."/>
            <person name="Berlin A."/>
            <person name="Chapman S.B."/>
            <person name="Chen Z."/>
            <person name="Freedman E."/>
            <person name="Gellesch M."/>
            <person name="Goldberg J."/>
            <person name="Griggs A."/>
            <person name="Gujja S."/>
            <person name="Heilman E.R."/>
            <person name="Heiman D."/>
            <person name="Hepburn T."/>
            <person name="Howarth C."/>
            <person name="Jen D."/>
            <person name="Larson L."/>
            <person name="Mehta T."/>
            <person name="Neiman D."/>
            <person name="Pearson M."/>
            <person name="Roberts A."/>
            <person name="Saif S."/>
            <person name="Shea T."/>
            <person name="Shenoy N."/>
            <person name="Sisk P."/>
            <person name="Stolte C."/>
            <person name="Sykes S."/>
            <person name="Walk T."/>
            <person name="White J."/>
            <person name="Yandava C."/>
            <person name="Haas B."/>
            <person name="Nusbaum C."/>
            <person name="Birren B."/>
        </authorList>
    </citation>
    <scope>NUCLEOTIDE SEQUENCE</scope>
    <source>
        <strain evidence="2">R3-111a-1</strain>
    </source>
</reference>
<dbReference type="EnsemblFungi" id="EJT72336">
    <property type="protein sequence ID" value="EJT72336"/>
    <property type="gene ID" value="GGTG_09202"/>
</dbReference>
<feature type="region of interest" description="Disordered" evidence="1">
    <location>
        <begin position="111"/>
        <end position="164"/>
    </location>
</feature>
<feature type="compositionally biased region" description="Acidic residues" evidence="1">
    <location>
        <begin position="121"/>
        <end position="132"/>
    </location>
</feature>
<evidence type="ECO:0000313" key="2">
    <source>
        <dbReference type="EMBL" id="EJT72336.1"/>
    </source>
</evidence>
<evidence type="ECO:0000313" key="3">
    <source>
        <dbReference type="EnsemblFungi" id="EJT72336"/>
    </source>
</evidence>
<dbReference type="HOGENOM" id="CLU_1619115_0_0_1"/>
<dbReference type="GeneID" id="20349660"/>
<gene>
    <name evidence="3" type="primary">20349660</name>
    <name evidence="2" type="ORF">GGTG_09202</name>
</gene>